<feature type="region of interest" description="Disordered" evidence="1">
    <location>
        <begin position="95"/>
        <end position="116"/>
    </location>
</feature>
<name>A0AAD5WY67_9FUNG</name>
<evidence type="ECO:0000256" key="1">
    <source>
        <dbReference type="SAM" id="MobiDB-lite"/>
    </source>
</evidence>
<feature type="non-terminal residue" evidence="2">
    <location>
        <position position="321"/>
    </location>
</feature>
<evidence type="ECO:0000313" key="2">
    <source>
        <dbReference type="EMBL" id="KAJ3043462.1"/>
    </source>
</evidence>
<organism evidence="2 3">
    <name type="scientific">Rhizophlyctis rosea</name>
    <dbReference type="NCBI Taxonomy" id="64517"/>
    <lineage>
        <taxon>Eukaryota</taxon>
        <taxon>Fungi</taxon>
        <taxon>Fungi incertae sedis</taxon>
        <taxon>Chytridiomycota</taxon>
        <taxon>Chytridiomycota incertae sedis</taxon>
        <taxon>Chytridiomycetes</taxon>
        <taxon>Rhizophlyctidales</taxon>
        <taxon>Rhizophlyctidaceae</taxon>
        <taxon>Rhizophlyctis</taxon>
    </lineage>
</organism>
<dbReference type="Proteomes" id="UP001212841">
    <property type="component" value="Unassembled WGS sequence"/>
</dbReference>
<comment type="caution">
    <text evidence="2">The sequence shown here is derived from an EMBL/GenBank/DDBJ whole genome shotgun (WGS) entry which is preliminary data.</text>
</comment>
<gene>
    <name evidence="2" type="ORF">HK097_001743</name>
</gene>
<protein>
    <submittedName>
        <fullName evidence="2">Uncharacterized protein</fullName>
    </submittedName>
</protein>
<accession>A0AAD5WY67</accession>
<keyword evidence="3" id="KW-1185">Reference proteome</keyword>
<sequence length="321" mass="35861">MPIVASFIPSNGESFTLGSPNTTSFQICGLLKLTNVGLKVPPTSYTKYKNIYSATVTLKIYMSSRISRQQGENRRIYRQRINLFSQTMKLVDAPSRQSNGAATDASGRPQATGASTIDPIPPNDSIHLPFNFHPQPPSIPFQSSTDFKFNKFSTSVRFKMRYKLYATVVVPRKHFQDNHMHTKTPLTVKCLSPHLLTYSFDNPQPAGWMASIPQNLTLTRTTTPATPFLLDFTLLNGPIIHPNLPAPIYFRIIPNPSANTTPPKVTSLRIRIKQYTTVRANKQKAMDKENLVVLDVRQVVNGEFWKGRDLEVRIVGEGGGG</sequence>
<dbReference type="AlphaFoldDB" id="A0AAD5WY67"/>
<dbReference type="EMBL" id="JADGJD010001356">
    <property type="protein sequence ID" value="KAJ3043462.1"/>
    <property type="molecule type" value="Genomic_DNA"/>
</dbReference>
<proteinExistence type="predicted"/>
<evidence type="ECO:0000313" key="3">
    <source>
        <dbReference type="Proteomes" id="UP001212841"/>
    </source>
</evidence>
<reference evidence="2" key="1">
    <citation type="submission" date="2020-05" db="EMBL/GenBank/DDBJ databases">
        <title>Phylogenomic resolution of chytrid fungi.</title>
        <authorList>
            <person name="Stajich J.E."/>
            <person name="Amses K."/>
            <person name="Simmons R."/>
            <person name="Seto K."/>
            <person name="Myers J."/>
            <person name="Bonds A."/>
            <person name="Quandt C.A."/>
            <person name="Barry K."/>
            <person name="Liu P."/>
            <person name="Grigoriev I."/>
            <person name="Longcore J.E."/>
            <person name="James T.Y."/>
        </authorList>
    </citation>
    <scope>NUCLEOTIDE SEQUENCE</scope>
    <source>
        <strain evidence="2">JEL0318</strain>
    </source>
</reference>